<dbReference type="SUPFAM" id="SSF56935">
    <property type="entry name" value="Porins"/>
    <property type="match status" value="1"/>
</dbReference>
<evidence type="ECO:0000313" key="8">
    <source>
        <dbReference type="EMBL" id="RXS97051.1"/>
    </source>
</evidence>
<dbReference type="Pfam" id="PF13620">
    <property type="entry name" value="CarboxypepD_reg"/>
    <property type="match status" value="1"/>
</dbReference>
<dbReference type="GO" id="GO:0015344">
    <property type="term" value="F:siderophore uptake transmembrane transporter activity"/>
    <property type="evidence" value="ECO:0007669"/>
    <property type="project" value="TreeGrafter"/>
</dbReference>
<gene>
    <name evidence="8" type="ORF">ESZ00_03745</name>
</gene>
<accession>A0A4Q1SHJ0</accession>
<keyword evidence="4" id="KW-0812">Transmembrane</keyword>
<organism evidence="8 9">
    <name type="scientific">Silvibacterium dinghuense</name>
    <dbReference type="NCBI Taxonomy" id="1560006"/>
    <lineage>
        <taxon>Bacteria</taxon>
        <taxon>Pseudomonadati</taxon>
        <taxon>Acidobacteriota</taxon>
        <taxon>Terriglobia</taxon>
        <taxon>Terriglobales</taxon>
        <taxon>Acidobacteriaceae</taxon>
        <taxon>Silvibacterium</taxon>
    </lineage>
</organism>
<evidence type="ECO:0000313" key="9">
    <source>
        <dbReference type="Proteomes" id="UP000290253"/>
    </source>
</evidence>
<dbReference type="EMBL" id="SDMK01000001">
    <property type="protein sequence ID" value="RXS97051.1"/>
    <property type="molecule type" value="Genomic_DNA"/>
</dbReference>
<dbReference type="InterPro" id="IPR036942">
    <property type="entry name" value="Beta-barrel_TonB_sf"/>
</dbReference>
<dbReference type="InterPro" id="IPR057601">
    <property type="entry name" value="Oar-like_b-barrel"/>
</dbReference>
<dbReference type="GO" id="GO:0044718">
    <property type="term" value="P:siderophore transmembrane transport"/>
    <property type="evidence" value="ECO:0007669"/>
    <property type="project" value="TreeGrafter"/>
</dbReference>
<keyword evidence="6" id="KW-0998">Cell outer membrane</keyword>
<comment type="subcellular location">
    <subcellularLocation>
        <location evidence="1">Cell outer membrane</location>
        <topology evidence="1">Multi-pass membrane protein</topology>
    </subcellularLocation>
</comment>
<evidence type="ECO:0000256" key="2">
    <source>
        <dbReference type="ARBA" id="ARBA00022448"/>
    </source>
</evidence>
<dbReference type="AlphaFoldDB" id="A0A4Q1SHJ0"/>
<keyword evidence="5" id="KW-0472">Membrane</keyword>
<evidence type="ECO:0000256" key="4">
    <source>
        <dbReference type="ARBA" id="ARBA00022692"/>
    </source>
</evidence>
<evidence type="ECO:0000256" key="6">
    <source>
        <dbReference type="ARBA" id="ARBA00023237"/>
    </source>
</evidence>
<reference evidence="8 9" key="1">
    <citation type="journal article" date="2016" name="Int. J. Syst. Evol. Microbiol.">
        <title>Acidipila dinghuensis sp. nov., an acidobacterium isolated from forest soil.</title>
        <authorList>
            <person name="Jiang Y.W."/>
            <person name="Wang J."/>
            <person name="Chen M.H."/>
            <person name="Lv Y.Y."/>
            <person name="Qiu L.H."/>
        </authorList>
    </citation>
    <scope>NUCLEOTIDE SEQUENCE [LARGE SCALE GENOMIC DNA]</scope>
    <source>
        <strain evidence="8 9">DHOF10</strain>
    </source>
</reference>
<sequence length="1225" mass="131776">MRTKRETGFMRHIRKIALRTGLAAGLRKPFHTLPAGRLLAAATLGLACTVSPLFAQVDQGGVSGTISDQTGAVIPGATVTLTNTDNGLSLTQKSNGAGQYNFTPVKVGNYSLKISADGFESVERSGIRVDVSGFVGVNMKLNPGAVSQVVQVKATTELQTQDAATGQVFSTQQIEDSPLQGRNYLFLAQITTGVNAPNQGNTQTAGSGAFSSNGSRVAQNNFILDGVDNNSNMQDFLNGATYAVAPPPDALEEFKVQSSDYSAELGHSTGAAVNASIKSGTNQIHGSLWEFFRSDRMTANDYFNTSGSTAYHANTFGATLGGPIIKDKLFVFADGQGTRISSFVPEEPNQTVPTDLMRTGDFSEMLDSANTEGNGAIALYKTGGNVTSAVGTGETAKDPTRYLACSTTAGYYTGTVTGENVICPSSVNSVAQRILKLFPEPNQGASHQVFDNYTIPATAATNDTTQYDVKVDFNPTSKDQAFGRYSYSNNPQTYTPPFPILDGGSYGSDGQESNYAKSGVFSETHFFSPTMSNEFRIGYNYLHASYLQDNSTEDLAAEYGLGGIPYSTDLGGFPDISFGGYINSIGVPSYMPSDEKQDVIEFIDNVSKVWGKHTFKTGVNLQHIRFYGLQTPNPIGSQSFSGLYTSDPGDLVNVTGSGAADFMLDMMNASSINSHTPFTDLRWYDAAFVQDDWKVKSNLTLNLGLRWEYTQPFEELHDEQANFVGDYTGMNEGSGTLYIPESQSGYAIPSTLSTYFAKDNINVAYTSDRSLVKPQHWEFAPRFGLAYQPKDGMVIRSGFGFFYGGQENIGLGLNLANNPPFFLSSTYNPSPDQCYNTAATGVVCPTNGQTLETGFGSDPGSEASLAANVNLPTLYQQDVKAKSTYTMSYNASVQQAITSTTSFTLSYQGNLTRRLRVSYNANQYPGNVPSGANSQLYQPFYDFGTIDRVINEGVGAYNSLQAKIEKKYSNGLYFLAGYTWSHSLDDAVEPIQGTDGQTSGNPAFTGLRFNYGASTTDVRNRFTFSPTYDLPFGQGQHFLNHGGVVNQVVGGWKLAAIFQAQTGTPVAFNGLFKVGDPFGTGGTPSAINQHNVTCASKVRTLDHWFNPCAFAQAPTAVSSLTGWTTDDNVILVSQAGTKPFGQGRLTVPGPGLDRTDMSLFKTFNLGYRHSAFTLRADAFNVFNHPSFGDPNNSITGTAAGDITKTRFSTVLPNARTIEVAGRLTF</sequence>
<evidence type="ECO:0000256" key="3">
    <source>
        <dbReference type="ARBA" id="ARBA00022452"/>
    </source>
</evidence>
<dbReference type="OrthoDB" id="97893at2"/>
<dbReference type="Pfam" id="PF25183">
    <property type="entry name" value="OMP_b-brl_4"/>
    <property type="match status" value="1"/>
</dbReference>
<keyword evidence="9" id="KW-1185">Reference proteome</keyword>
<dbReference type="Gene3D" id="2.60.40.1120">
    <property type="entry name" value="Carboxypeptidase-like, regulatory domain"/>
    <property type="match status" value="1"/>
</dbReference>
<dbReference type="GO" id="GO:0009279">
    <property type="term" value="C:cell outer membrane"/>
    <property type="evidence" value="ECO:0007669"/>
    <property type="project" value="UniProtKB-SubCell"/>
</dbReference>
<protein>
    <submittedName>
        <fullName evidence="8">TonB-dependent receptor</fullName>
    </submittedName>
</protein>
<proteinExistence type="predicted"/>
<feature type="domain" description="TonB-dependent transporter Oar-like beta-barrel" evidence="7">
    <location>
        <begin position="277"/>
        <end position="1215"/>
    </location>
</feature>
<name>A0A4Q1SHJ0_9BACT</name>
<dbReference type="InterPro" id="IPR039426">
    <property type="entry name" value="TonB-dep_rcpt-like"/>
</dbReference>
<dbReference type="Proteomes" id="UP000290253">
    <property type="component" value="Unassembled WGS sequence"/>
</dbReference>
<evidence type="ECO:0000256" key="1">
    <source>
        <dbReference type="ARBA" id="ARBA00004571"/>
    </source>
</evidence>
<dbReference type="PANTHER" id="PTHR30069">
    <property type="entry name" value="TONB-DEPENDENT OUTER MEMBRANE RECEPTOR"/>
    <property type="match status" value="1"/>
</dbReference>
<keyword evidence="2" id="KW-0813">Transport</keyword>
<comment type="caution">
    <text evidence="8">The sequence shown here is derived from an EMBL/GenBank/DDBJ whole genome shotgun (WGS) entry which is preliminary data.</text>
</comment>
<keyword evidence="3" id="KW-1134">Transmembrane beta strand</keyword>
<keyword evidence="8" id="KW-0675">Receptor</keyword>
<dbReference type="SUPFAM" id="SSF49464">
    <property type="entry name" value="Carboxypeptidase regulatory domain-like"/>
    <property type="match status" value="1"/>
</dbReference>
<dbReference type="PANTHER" id="PTHR30069:SF46">
    <property type="entry name" value="OAR PROTEIN"/>
    <property type="match status" value="1"/>
</dbReference>
<dbReference type="InterPro" id="IPR008969">
    <property type="entry name" value="CarboxyPept-like_regulatory"/>
</dbReference>
<evidence type="ECO:0000259" key="7">
    <source>
        <dbReference type="Pfam" id="PF25183"/>
    </source>
</evidence>
<evidence type="ECO:0000256" key="5">
    <source>
        <dbReference type="ARBA" id="ARBA00023136"/>
    </source>
</evidence>
<dbReference type="Gene3D" id="2.40.170.20">
    <property type="entry name" value="TonB-dependent receptor, beta-barrel domain"/>
    <property type="match status" value="1"/>
</dbReference>